<feature type="domain" description="N-acetyltransferase" evidence="5">
    <location>
        <begin position="15"/>
        <end position="169"/>
    </location>
</feature>
<keyword evidence="1" id="KW-0808">Transferase</keyword>
<dbReference type="Proteomes" id="UP001318300">
    <property type="component" value="Unassembled WGS sequence"/>
</dbReference>
<evidence type="ECO:0000256" key="3">
    <source>
        <dbReference type="ARBA" id="ARBA00038502"/>
    </source>
</evidence>
<accession>A0ABX0TE50</accession>
<evidence type="ECO:0000313" key="7">
    <source>
        <dbReference type="Proteomes" id="UP001318300"/>
    </source>
</evidence>
<sequence length="195" mass="20857">MLPVTLESARVRLDMPTRADTTAITEACQDPEIARWTTIPQPYRTQDAQGFVDALVGPGWASDREYTWAIRRQGSTWLDGVISYRTARRDLGFWLAPAARGTGLVSEAVGLVVDWAFAQGAPDVYWECYVGNTASAAVARRAGFTYTGSGDALVPNRDGSPAPAWKALRRADGTPASDLPWPPGSTSGTAGSLAP</sequence>
<evidence type="ECO:0000256" key="4">
    <source>
        <dbReference type="SAM" id="MobiDB-lite"/>
    </source>
</evidence>
<dbReference type="PANTHER" id="PTHR43792:SF8">
    <property type="entry name" value="[RIBOSOMAL PROTEIN US5]-ALANINE N-ACETYLTRANSFERASE"/>
    <property type="match status" value="1"/>
</dbReference>
<dbReference type="PANTHER" id="PTHR43792">
    <property type="entry name" value="GNAT FAMILY, PUTATIVE (AFU_ORTHOLOGUE AFUA_3G00765)-RELATED-RELATED"/>
    <property type="match status" value="1"/>
</dbReference>
<keyword evidence="2" id="KW-0012">Acyltransferase</keyword>
<dbReference type="InterPro" id="IPR016181">
    <property type="entry name" value="Acyl_CoA_acyltransferase"/>
</dbReference>
<dbReference type="PROSITE" id="PS51186">
    <property type="entry name" value="GNAT"/>
    <property type="match status" value="1"/>
</dbReference>
<dbReference type="Gene3D" id="3.40.630.30">
    <property type="match status" value="1"/>
</dbReference>
<evidence type="ECO:0000259" key="5">
    <source>
        <dbReference type="PROSITE" id="PS51186"/>
    </source>
</evidence>
<keyword evidence="7" id="KW-1185">Reference proteome</keyword>
<name>A0ABX0TE50_9MICO</name>
<dbReference type="Pfam" id="PF13302">
    <property type="entry name" value="Acetyltransf_3"/>
    <property type="match status" value="1"/>
</dbReference>
<feature type="compositionally biased region" description="Polar residues" evidence="4">
    <location>
        <begin position="184"/>
        <end position="195"/>
    </location>
</feature>
<protein>
    <submittedName>
        <fullName evidence="6">RimJ/RimL family protein N-acetyltransferase</fullName>
    </submittedName>
</protein>
<dbReference type="SUPFAM" id="SSF55729">
    <property type="entry name" value="Acyl-CoA N-acyltransferases (Nat)"/>
    <property type="match status" value="1"/>
</dbReference>
<dbReference type="RefSeq" id="WP_166781150.1">
    <property type="nucleotide sequence ID" value="NZ_JAAOYO010000004.1"/>
</dbReference>
<dbReference type="InterPro" id="IPR051531">
    <property type="entry name" value="N-acetyltransferase"/>
</dbReference>
<reference evidence="6 7" key="1">
    <citation type="submission" date="2020-03" db="EMBL/GenBank/DDBJ databases">
        <title>Above-ground endophytic microbial communities from plants in different locations in the United States.</title>
        <authorList>
            <person name="Frank C."/>
        </authorList>
    </citation>
    <scope>NUCLEOTIDE SEQUENCE [LARGE SCALE GENOMIC DNA]</scope>
    <source>
        <strain evidence="6 7">WW7</strain>
    </source>
</reference>
<proteinExistence type="inferred from homology"/>
<organism evidence="6 7">
    <name type="scientific">Curtobacterium salicis</name>
    <dbReference type="NCBI Taxonomy" id="1779862"/>
    <lineage>
        <taxon>Bacteria</taxon>
        <taxon>Bacillati</taxon>
        <taxon>Actinomycetota</taxon>
        <taxon>Actinomycetes</taxon>
        <taxon>Micrococcales</taxon>
        <taxon>Microbacteriaceae</taxon>
        <taxon>Curtobacterium</taxon>
    </lineage>
</organism>
<comment type="caution">
    <text evidence="6">The sequence shown here is derived from an EMBL/GenBank/DDBJ whole genome shotgun (WGS) entry which is preliminary data.</text>
</comment>
<gene>
    <name evidence="6" type="ORF">E9228_002812</name>
</gene>
<evidence type="ECO:0000256" key="1">
    <source>
        <dbReference type="ARBA" id="ARBA00022679"/>
    </source>
</evidence>
<comment type="similarity">
    <text evidence="3">Belongs to the acetyltransferase family. RimJ subfamily.</text>
</comment>
<evidence type="ECO:0000256" key="2">
    <source>
        <dbReference type="ARBA" id="ARBA00023315"/>
    </source>
</evidence>
<dbReference type="InterPro" id="IPR000182">
    <property type="entry name" value="GNAT_dom"/>
</dbReference>
<dbReference type="EMBL" id="JAAOYO010000004">
    <property type="protein sequence ID" value="NII42154.1"/>
    <property type="molecule type" value="Genomic_DNA"/>
</dbReference>
<evidence type="ECO:0000313" key="6">
    <source>
        <dbReference type="EMBL" id="NII42154.1"/>
    </source>
</evidence>
<feature type="region of interest" description="Disordered" evidence="4">
    <location>
        <begin position="171"/>
        <end position="195"/>
    </location>
</feature>